<feature type="compositionally biased region" description="Low complexity" evidence="1">
    <location>
        <begin position="382"/>
        <end position="401"/>
    </location>
</feature>
<feature type="compositionally biased region" description="Gly residues" evidence="1">
    <location>
        <begin position="204"/>
        <end position="220"/>
    </location>
</feature>
<sequence>MSNKMKRKASSLRIDKNKLKVVTFCVLLCVSNFLPALEAKKTSKSRGKSSSSGVSTGRVAKPSQTVPQSYSNPGSLSYGSSYQQKPKPNPSAPVDTSANSRPIGWNVNQNQAGKPAAAAPPYPVQNAAKPPPYPVQGAAKPPYPVQQTHNTHQTHGAPPPPYNVNQQHGGPPPYSAVNNPNVHSPFNQPPPVYSPGNQGFKPGQPGGFGQPGFGQPGSYGGHQQSGFGGHAPGGFGGHAPGAYGQPGGYHPPSPYGGFPSGGQNYHAPASGFTGGLPHGGLSGGGVAPPVNYAPAPSFPITAIPAGAYRPQSSGIGIGGIAAGVGTGLLAGAAGAAIYNALKPEDRVIYRDRVTVVNANPAEAPAAGVAPAAAAGVAVAAAGPASGPPAAAAPAPVAPAAADGTNPQPPATPEGGASGVPNTPIIMNNNATDAEQPAPVNGTETSTPASETPLAGYDGTTPVPPTTGKQYYPPPGQYYPATGQYVPPGEYDFATGVFTPGRYIPDTNIFQQGQYDPLTQIFTPGSYDPSNGQFVPDPNNGPINLGAPLAQEAAAVTSQPLSQAPEDVTVGAGCTFGVSSLLVALVPAMLAAIARYQ</sequence>
<reference evidence="2" key="1">
    <citation type="submission" date="2021-05" db="EMBL/GenBank/DDBJ databases">
        <authorList>
            <person name="Alioto T."/>
            <person name="Alioto T."/>
            <person name="Gomez Garrido J."/>
        </authorList>
    </citation>
    <scope>NUCLEOTIDE SEQUENCE</scope>
</reference>
<dbReference type="EMBL" id="HBUE01323779">
    <property type="protein sequence ID" value="CAG6589652.1"/>
    <property type="molecule type" value="Transcribed_RNA"/>
</dbReference>
<organism evidence="2">
    <name type="scientific">Culex pipiens</name>
    <name type="common">House mosquito</name>
    <dbReference type="NCBI Taxonomy" id="7175"/>
    <lineage>
        <taxon>Eukaryota</taxon>
        <taxon>Metazoa</taxon>
        <taxon>Ecdysozoa</taxon>
        <taxon>Arthropoda</taxon>
        <taxon>Hexapoda</taxon>
        <taxon>Insecta</taxon>
        <taxon>Pterygota</taxon>
        <taxon>Neoptera</taxon>
        <taxon>Endopterygota</taxon>
        <taxon>Diptera</taxon>
        <taxon>Nematocera</taxon>
        <taxon>Culicoidea</taxon>
        <taxon>Culicidae</taxon>
        <taxon>Culicinae</taxon>
        <taxon>Culicini</taxon>
        <taxon>Culex</taxon>
        <taxon>Culex</taxon>
    </lineage>
</organism>
<feature type="compositionally biased region" description="Pro residues" evidence="1">
    <location>
        <begin position="118"/>
        <end position="134"/>
    </location>
</feature>
<feature type="compositionally biased region" description="Low complexity" evidence="1">
    <location>
        <begin position="48"/>
        <end position="59"/>
    </location>
</feature>
<name>A0A8D8KL80_CULPI</name>
<proteinExistence type="predicted"/>
<feature type="region of interest" description="Disordered" evidence="1">
    <location>
        <begin position="382"/>
        <end position="475"/>
    </location>
</feature>
<feature type="compositionally biased region" description="Low complexity" evidence="1">
    <location>
        <begin position="108"/>
        <end position="117"/>
    </location>
</feature>
<dbReference type="EMBL" id="HBUE01323780">
    <property type="protein sequence ID" value="CAG6589654.1"/>
    <property type="molecule type" value="Transcribed_RNA"/>
</dbReference>
<dbReference type="EMBL" id="HBUE01217227">
    <property type="protein sequence ID" value="CAG6537644.1"/>
    <property type="molecule type" value="Transcribed_RNA"/>
</dbReference>
<dbReference type="AlphaFoldDB" id="A0A8D8KL80"/>
<evidence type="ECO:0000256" key="1">
    <source>
        <dbReference type="SAM" id="MobiDB-lite"/>
    </source>
</evidence>
<protein>
    <submittedName>
        <fullName evidence="2">(northern house mosquito) hypothetical protein</fullName>
    </submittedName>
</protein>
<dbReference type="EMBL" id="HBUE01217226">
    <property type="protein sequence ID" value="CAG6537642.1"/>
    <property type="molecule type" value="Transcribed_RNA"/>
</dbReference>
<feature type="compositionally biased region" description="Gly residues" evidence="1">
    <location>
        <begin position="226"/>
        <end position="247"/>
    </location>
</feature>
<feature type="compositionally biased region" description="Polar residues" evidence="1">
    <location>
        <begin position="145"/>
        <end position="154"/>
    </location>
</feature>
<feature type="compositionally biased region" description="Polar residues" evidence="1">
    <location>
        <begin position="62"/>
        <end position="86"/>
    </location>
</feature>
<feature type="compositionally biased region" description="Polar residues" evidence="1">
    <location>
        <begin position="176"/>
        <end position="186"/>
    </location>
</feature>
<feature type="region of interest" description="Disordered" evidence="1">
    <location>
        <begin position="40"/>
        <end position="262"/>
    </location>
</feature>
<evidence type="ECO:0000313" key="2">
    <source>
        <dbReference type="EMBL" id="CAG6589652.1"/>
    </source>
</evidence>
<accession>A0A8D8KL80</accession>